<dbReference type="AlphaFoldDB" id="A0A545SR29"/>
<sequence>MQVDIRFDHGPDGGAGLFTAPRDQIVAWTLEDVPDALDRLDQAQKSGAWLAGFASYELGYAMEPRLERLLKPNRRLPLLMFGLYDGSTPAPALQPGGAALSGLTPDWDADTYAFGFQTVHDYICAGDTYQVNLTFPIRGGAQGGAEALYHALTRLQPVQYGALVQAEGLPAILSRSPELFFRTDADGMIETRPMKGTQPRSSDPVEDAARAVFLKSDEKNQAENLMIVDLLRNDISRICEAGSVHVPELFTVESYETVHQMVSLIRGQMQAGTGLSDILRALFPCGSITGAPKLRAMEIIAELEPNPRDIYCGSIGWMAPDGQSEFNVAIRTLLLEEKDVTLNVGGGLVYDSTAASEYEEALWKAKYASQMDPGFLGGKR</sequence>
<organism evidence="2 3">
    <name type="scientific">Aliiroseovarius halocynthiae</name>
    <dbReference type="NCBI Taxonomy" id="985055"/>
    <lineage>
        <taxon>Bacteria</taxon>
        <taxon>Pseudomonadati</taxon>
        <taxon>Pseudomonadota</taxon>
        <taxon>Alphaproteobacteria</taxon>
        <taxon>Rhodobacterales</taxon>
        <taxon>Paracoccaceae</taxon>
        <taxon>Aliiroseovarius</taxon>
    </lineage>
</organism>
<name>A0A545SR29_9RHOB</name>
<dbReference type="SUPFAM" id="SSF56322">
    <property type="entry name" value="ADC synthase"/>
    <property type="match status" value="1"/>
</dbReference>
<dbReference type="GO" id="GO:0009396">
    <property type="term" value="P:folic acid-containing compound biosynthetic process"/>
    <property type="evidence" value="ECO:0007669"/>
    <property type="project" value="InterPro"/>
</dbReference>
<protein>
    <submittedName>
        <fullName evidence="2">Aminodeoxychorismate synthase component I</fullName>
        <ecNumber evidence="2">2.6.1.85</ecNumber>
    </submittedName>
</protein>
<evidence type="ECO:0000313" key="2">
    <source>
        <dbReference type="EMBL" id="TQV67421.1"/>
    </source>
</evidence>
<dbReference type="InterPro" id="IPR005802">
    <property type="entry name" value="ADC_synth_comp_1"/>
</dbReference>
<dbReference type="InterPro" id="IPR015890">
    <property type="entry name" value="Chorismate_C"/>
</dbReference>
<dbReference type="Gene3D" id="3.60.120.10">
    <property type="entry name" value="Anthranilate synthase"/>
    <property type="match status" value="1"/>
</dbReference>
<dbReference type="PANTHER" id="PTHR11236">
    <property type="entry name" value="AMINOBENZOATE/ANTHRANILATE SYNTHASE"/>
    <property type="match status" value="1"/>
</dbReference>
<dbReference type="NCBIfam" id="TIGR00553">
    <property type="entry name" value="pabB"/>
    <property type="match status" value="1"/>
</dbReference>
<keyword evidence="2" id="KW-0032">Aminotransferase</keyword>
<dbReference type="InterPro" id="IPR019999">
    <property type="entry name" value="Anth_synth_I-like"/>
</dbReference>
<feature type="domain" description="Chorismate-utilising enzyme C-terminal" evidence="1">
    <location>
        <begin position="110"/>
        <end position="363"/>
    </location>
</feature>
<dbReference type="NCBIfam" id="NF005698">
    <property type="entry name" value="PRK07508.1"/>
    <property type="match status" value="1"/>
</dbReference>
<dbReference type="Proteomes" id="UP000315816">
    <property type="component" value="Unassembled WGS sequence"/>
</dbReference>
<evidence type="ECO:0000313" key="3">
    <source>
        <dbReference type="Proteomes" id="UP000315816"/>
    </source>
</evidence>
<accession>A0A545SR29</accession>
<dbReference type="GO" id="GO:0046820">
    <property type="term" value="F:4-amino-4-deoxychorismate synthase activity"/>
    <property type="evidence" value="ECO:0007669"/>
    <property type="project" value="UniProtKB-EC"/>
</dbReference>
<proteinExistence type="predicted"/>
<dbReference type="InterPro" id="IPR005801">
    <property type="entry name" value="ADC_synthase"/>
</dbReference>
<reference evidence="2 3" key="1">
    <citation type="submission" date="2019-06" db="EMBL/GenBank/DDBJ databases">
        <title>A novel species of marine bacteria.</title>
        <authorList>
            <person name="Wang Y."/>
        </authorList>
    </citation>
    <scope>NUCLEOTIDE SEQUENCE [LARGE SCALE GENOMIC DNA]</scope>
    <source>
        <strain evidence="2 3">MA1-10</strain>
    </source>
</reference>
<keyword evidence="3" id="KW-1185">Reference proteome</keyword>
<dbReference type="PRINTS" id="PR00095">
    <property type="entry name" value="ANTSNTHASEI"/>
</dbReference>
<dbReference type="OrthoDB" id="9803598at2"/>
<dbReference type="Pfam" id="PF00425">
    <property type="entry name" value="Chorismate_bind"/>
    <property type="match status" value="1"/>
</dbReference>
<dbReference type="GO" id="GO:0000162">
    <property type="term" value="P:L-tryptophan biosynthetic process"/>
    <property type="evidence" value="ECO:0007669"/>
    <property type="project" value="TreeGrafter"/>
</dbReference>
<evidence type="ECO:0000259" key="1">
    <source>
        <dbReference type="Pfam" id="PF00425"/>
    </source>
</evidence>
<dbReference type="PANTHER" id="PTHR11236:SF50">
    <property type="entry name" value="AMINODEOXYCHORISMATE SYNTHASE COMPONENT 1"/>
    <property type="match status" value="1"/>
</dbReference>
<dbReference type="EMBL" id="VICH01000006">
    <property type="protein sequence ID" value="TQV67421.1"/>
    <property type="molecule type" value="Genomic_DNA"/>
</dbReference>
<dbReference type="EC" id="2.6.1.85" evidence="2"/>
<comment type="caution">
    <text evidence="2">The sequence shown here is derived from an EMBL/GenBank/DDBJ whole genome shotgun (WGS) entry which is preliminary data.</text>
</comment>
<gene>
    <name evidence="2" type="ORF">FIL88_09345</name>
</gene>
<keyword evidence="2" id="KW-0808">Transferase</keyword>